<comment type="caution">
    <text evidence="2">The sequence shown here is derived from an EMBL/GenBank/DDBJ whole genome shotgun (WGS) entry which is preliminary data.</text>
</comment>
<sequence length="197" mass="23381">MSIPIIYRGNKNPLHNVIVSIASTSGMKMLLFLKFNRTYNNSKNTKEFKSYLWSLFNWRFDSYIIPPNSENSKSLIIKSPTISQINKKLFKNFMIVIAKWLMLEFTFSTFLISTKWATEIPEKVYQVRLLEFFTKGITSITIPSILYIFHFFINVYLWISYDVPVSIITILYRLFFHYTSEKSQYKPILIKYSLLTL</sequence>
<dbReference type="AlphaFoldDB" id="A0A2I1HC30"/>
<keyword evidence="1" id="KW-0472">Membrane</keyword>
<dbReference type="EMBL" id="LLXI01002167">
    <property type="protein sequence ID" value="PKY56395.1"/>
    <property type="molecule type" value="Genomic_DNA"/>
</dbReference>
<evidence type="ECO:0000256" key="1">
    <source>
        <dbReference type="SAM" id="Phobius"/>
    </source>
</evidence>
<keyword evidence="1" id="KW-1133">Transmembrane helix</keyword>
<protein>
    <submittedName>
        <fullName evidence="2">Uncharacterized protein</fullName>
    </submittedName>
</protein>
<organism evidence="2 3">
    <name type="scientific">Rhizophagus irregularis</name>
    <dbReference type="NCBI Taxonomy" id="588596"/>
    <lineage>
        <taxon>Eukaryota</taxon>
        <taxon>Fungi</taxon>
        <taxon>Fungi incertae sedis</taxon>
        <taxon>Mucoromycota</taxon>
        <taxon>Glomeromycotina</taxon>
        <taxon>Glomeromycetes</taxon>
        <taxon>Glomerales</taxon>
        <taxon>Glomeraceae</taxon>
        <taxon>Rhizophagus</taxon>
    </lineage>
</organism>
<keyword evidence="1" id="KW-0812">Transmembrane</keyword>
<evidence type="ECO:0000313" key="2">
    <source>
        <dbReference type="EMBL" id="PKY56395.1"/>
    </source>
</evidence>
<reference evidence="2 3" key="1">
    <citation type="submission" date="2015-10" db="EMBL/GenBank/DDBJ databases">
        <title>Genome analyses suggest a sexual origin of heterokaryosis in a supposedly ancient asexual fungus.</title>
        <authorList>
            <person name="Ropars J."/>
            <person name="Sedzielewska K."/>
            <person name="Noel J."/>
            <person name="Charron P."/>
            <person name="Farinelli L."/>
            <person name="Marton T."/>
            <person name="Kruger M."/>
            <person name="Pelin A."/>
            <person name="Brachmann A."/>
            <person name="Corradi N."/>
        </authorList>
    </citation>
    <scope>NUCLEOTIDE SEQUENCE [LARGE SCALE GENOMIC DNA]</scope>
    <source>
        <strain evidence="2 3">A4</strain>
    </source>
</reference>
<accession>A0A2I1HC30</accession>
<feature type="transmembrane region" description="Helical" evidence="1">
    <location>
        <begin position="93"/>
        <end position="112"/>
    </location>
</feature>
<dbReference type="VEuPathDB" id="FungiDB:FUN_024661"/>
<gene>
    <name evidence="2" type="ORF">RhiirA4_476664</name>
</gene>
<keyword evidence="3" id="KW-1185">Reference proteome</keyword>
<dbReference type="Proteomes" id="UP000234323">
    <property type="component" value="Unassembled WGS sequence"/>
</dbReference>
<evidence type="ECO:0000313" key="3">
    <source>
        <dbReference type="Proteomes" id="UP000234323"/>
    </source>
</evidence>
<feature type="transmembrane region" description="Helical" evidence="1">
    <location>
        <begin position="132"/>
        <end position="149"/>
    </location>
</feature>
<name>A0A2I1HC30_9GLOM</name>
<proteinExistence type="predicted"/>